<evidence type="ECO:0000256" key="1">
    <source>
        <dbReference type="SAM" id="MobiDB-lite"/>
    </source>
</evidence>
<keyword evidence="2" id="KW-1133">Transmembrane helix</keyword>
<gene>
    <name evidence="3" type="ORF">FHX59_004941</name>
</gene>
<dbReference type="RefSeq" id="WP_133253676.1">
    <property type="nucleotide sequence ID" value="NZ_JACHVZ010000014.1"/>
</dbReference>
<dbReference type="EMBL" id="JACHVZ010000014">
    <property type="protein sequence ID" value="MBB2930478.1"/>
    <property type="molecule type" value="Genomic_DNA"/>
</dbReference>
<dbReference type="GO" id="GO:0003677">
    <property type="term" value="F:DNA binding"/>
    <property type="evidence" value="ECO:0007669"/>
    <property type="project" value="UniProtKB-KW"/>
</dbReference>
<feature type="region of interest" description="Disordered" evidence="1">
    <location>
        <begin position="142"/>
        <end position="161"/>
    </location>
</feature>
<evidence type="ECO:0000313" key="4">
    <source>
        <dbReference type="Proteomes" id="UP000533533"/>
    </source>
</evidence>
<keyword evidence="3" id="KW-0238">DNA-binding</keyword>
<organism evidence="3 4">
    <name type="scientific">Paraburkholderia silvatlantica</name>
    <dbReference type="NCBI Taxonomy" id="321895"/>
    <lineage>
        <taxon>Bacteria</taxon>
        <taxon>Pseudomonadati</taxon>
        <taxon>Pseudomonadota</taxon>
        <taxon>Betaproteobacteria</taxon>
        <taxon>Burkholderiales</taxon>
        <taxon>Burkholderiaceae</taxon>
        <taxon>Paraburkholderia</taxon>
    </lineage>
</organism>
<proteinExistence type="predicted"/>
<protein>
    <submittedName>
        <fullName evidence="3">DNA-binding GntR family transcriptional regulator</fullName>
    </submittedName>
</protein>
<evidence type="ECO:0000313" key="3">
    <source>
        <dbReference type="EMBL" id="MBB2930478.1"/>
    </source>
</evidence>
<feature type="transmembrane region" description="Helical" evidence="2">
    <location>
        <begin position="115"/>
        <end position="135"/>
    </location>
</feature>
<evidence type="ECO:0000256" key="2">
    <source>
        <dbReference type="SAM" id="Phobius"/>
    </source>
</evidence>
<keyword evidence="4" id="KW-1185">Reference proteome</keyword>
<dbReference type="Proteomes" id="UP000533533">
    <property type="component" value="Unassembled WGS sequence"/>
</dbReference>
<keyword evidence="2" id="KW-0812">Transmembrane</keyword>
<accession>A0ABR6FTW6</accession>
<keyword evidence="2" id="KW-0472">Membrane</keyword>
<sequence>MMETQSKAVEELRSAILDIERASLTEYRAALARLSDQHIGQLIDDSTDGIVQDMVERLTGEEGLLVGSATRHSAALDEAGQKLIRSIDAAVARIDDASRRAAAASMWRAVRNTGYVAIGTIALSTVLMARSVVFFSTHHDMTGGGTSQACSAPKRAEHNIS</sequence>
<reference evidence="3 4" key="1">
    <citation type="submission" date="2020-08" db="EMBL/GenBank/DDBJ databases">
        <title>Genomic Encyclopedia of Type Strains, Phase IV (KMG-V): Genome sequencing to study the core and pangenomes of soil and plant-associated prokaryotes.</title>
        <authorList>
            <person name="Whitman W."/>
        </authorList>
    </citation>
    <scope>NUCLEOTIDE SEQUENCE [LARGE SCALE GENOMIC DNA]</scope>
    <source>
        <strain evidence="3 4">SRMrh-85</strain>
    </source>
</reference>
<comment type="caution">
    <text evidence="3">The sequence shown here is derived from an EMBL/GenBank/DDBJ whole genome shotgun (WGS) entry which is preliminary data.</text>
</comment>
<name>A0ABR6FTW6_9BURK</name>